<evidence type="ECO:0000313" key="1">
    <source>
        <dbReference type="EMBL" id="RBP73067.1"/>
    </source>
</evidence>
<dbReference type="EMBL" id="QNSB01000003">
    <property type="protein sequence ID" value="RBP73067.1"/>
    <property type="molecule type" value="Genomic_DNA"/>
</dbReference>
<proteinExistence type="predicted"/>
<comment type="caution">
    <text evidence="1">The sequence shown here is derived from an EMBL/GenBank/DDBJ whole genome shotgun (WGS) entry which is preliminary data.</text>
</comment>
<reference evidence="1 2" key="1">
    <citation type="submission" date="2018-06" db="EMBL/GenBank/DDBJ databases">
        <title>Freshwater and sediment microbial communities from various areas in North America, analyzing microbe dynamics in response to fracking.</title>
        <authorList>
            <person name="Lamendella R."/>
        </authorList>
    </citation>
    <scope>NUCLEOTIDE SEQUENCE [LARGE SCALE GENOMIC DNA]</scope>
    <source>
        <strain evidence="1 2">3b_TX</strain>
    </source>
</reference>
<evidence type="ECO:0000313" key="2">
    <source>
        <dbReference type="Proteomes" id="UP000253509"/>
    </source>
</evidence>
<accession>A0A366IKV7</accession>
<gene>
    <name evidence="1" type="ORF">DFO65_103362</name>
</gene>
<organism evidence="1 2">
    <name type="scientific">Brevibacterium celere</name>
    <dbReference type="NCBI Taxonomy" id="225845"/>
    <lineage>
        <taxon>Bacteria</taxon>
        <taxon>Bacillati</taxon>
        <taxon>Actinomycetota</taxon>
        <taxon>Actinomycetes</taxon>
        <taxon>Micrococcales</taxon>
        <taxon>Brevibacteriaceae</taxon>
        <taxon>Brevibacterium</taxon>
    </lineage>
</organism>
<name>A0A366IKV7_9MICO</name>
<dbReference type="AlphaFoldDB" id="A0A366IKV7"/>
<protein>
    <submittedName>
        <fullName evidence="1">Uncharacterized protein</fullName>
    </submittedName>
</protein>
<sequence length="52" mass="5966">MTALVPGWSYTTDQVKVMLNEAYRAGFVDGKEAERRHREVTRERIARSGGLR</sequence>
<keyword evidence="2" id="KW-1185">Reference proteome</keyword>
<dbReference type="Proteomes" id="UP000253509">
    <property type="component" value="Unassembled WGS sequence"/>
</dbReference>